<evidence type="ECO:0000313" key="3">
    <source>
        <dbReference type="Proteomes" id="UP000249794"/>
    </source>
</evidence>
<feature type="compositionally biased region" description="Polar residues" evidence="1">
    <location>
        <begin position="37"/>
        <end position="73"/>
    </location>
</feature>
<comment type="caution">
    <text evidence="2">The sequence shown here is derived from an EMBL/GenBank/DDBJ whole genome shotgun (WGS) entry which is preliminary data.</text>
</comment>
<evidence type="ECO:0000256" key="1">
    <source>
        <dbReference type="SAM" id="MobiDB-lite"/>
    </source>
</evidence>
<evidence type="ECO:0000313" key="2">
    <source>
        <dbReference type="EMBL" id="PZO60368.1"/>
    </source>
</evidence>
<dbReference type="Proteomes" id="UP000249794">
    <property type="component" value="Unassembled WGS sequence"/>
</dbReference>
<accession>A0A2W4ZZK2</accession>
<reference evidence="2 3" key="2">
    <citation type="submission" date="2018-06" db="EMBL/GenBank/DDBJ databases">
        <title>Metagenomic assembly of (sub)arctic Cyanobacteria and their associated microbiome from non-axenic cultures.</title>
        <authorList>
            <person name="Baurain D."/>
        </authorList>
    </citation>
    <scope>NUCLEOTIDE SEQUENCE [LARGE SCALE GENOMIC DNA]</scope>
    <source>
        <strain evidence="2">ULC027bin1</strain>
    </source>
</reference>
<dbReference type="AlphaFoldDB" id="A0A2W4ZZK2"/>
<reference evidence="3" key="1">
    <citation type="submission" date="2018-04" db="EMBL/GenBank/DDBJ databases">
        <authorList>
            <person name="Cornet L."/>
        </authorList>
    </citation>
    <scope>NUCLEOTIDE SEQUENCE [LARGE SCALE GENOMIC DNA]</scope>
</reference>
<dbReference type="EMBL" id="QBMP01000010">
    <property type="protein sequence ID" value="PZO60368.1"/>
    <property type="molecule type" value="Genomic_DNA"/>
</dbReference>
<gene>
    <name evidence="2" type="ORF">DCF15_02050</name>
</gene>
<name>A0A2W4ZZK2_9CYAN</name>
<protein>
    <submittedName>
        <fullName evidence="2">Uncharacterized protein</fullName>
    </submittedName>
</protein>
<sequence>MEAKQLSEDLKSSDEETKNDAKSDVANANFEKEYEIAQQNENGSGTQSSDSNPVTRQSGSISGGTQAQASGVSKSEHSPGDSDPKDYVDMAKDITKNVEAAK</sequence>
<feature type="compositionally biased region" description="Basic and acidic residues" evidence="1">
    <location>
        <begin position="74"/>
        <end position="102"/>
    </location>
</feature>
<feature type="compositionally biased region" description="Basic and acidic residues" evidence="1">
    <location>
        <begin position="1"/>
        <end position="23"/>
    </location>
</feature>
<feature type="region of interest" description="Disordered" evidence="1">
    <location>
        <begin position="1"/>
        <end position="102"/>
    </location>
</feature>
<proteinExistence type="predicted"/>
<organism evidence="2 3">
    <name type="scientific">Phormidesmis priestleyi</name>
    <dbReference type="NCBI Taxonomy" id="268141"/>
    <lineage>
        <taxon>Bacteria</taxon>
        <taxon>Bacillati</taxon>
        <taxon>Cyanobacteriota</taxon>
        <taxon>Cyanophyceae</taxon>
        <taxon>Leptolyngbyales</taxon>
        <taxon>Leptolyngbyaceae</taxon>
        <taxon>Phormidesmis</taxon>
    </lineage>
</organism>